<dbReference type="AlphaFoldDB" id="A0A1E4SVK4"/>
<dbReference type="EMBL" id="KV453863">
    <property type="protein sequence ID" value="ODV83526.1"/>
    <property type="molecule type" value="Genomic_DNA"/>
</dbReference>
<evidence type="ECO:0000313" key="2">
    <source>
        <dbReference type="EMBL" id="ODV83526.1"/>
    </source>
</evidence>
<accession>A0A1E4SVK4</accession>
<sequence length="53" mass="6040">MNNNNNNNIEKKTQKYRNKSTIQSQTCETYDKKSSKSNELDMTSADNGAADHK</sequence>
<evidence type="ECO:0000256" key="1">
    <source>
        <dbReference type="SAM" id="MobiDB-lite"/>
    </source>
</evidence>
<proteinExistence type="predicted"/>
<feature type="compositionally biased region" description="Polar residues" evidence="1">
    <location>
        <begin position="19"/>
        <end position="28"/>
    </location>
</feature>
<gene>
    <name evidence="2" type="ORF">CANARDRAFT_177677</name>
</gene>
<organism evidence="2 3">
    <name type="scientific">[Candida] arabinofermentans NRRL YB-2248</name>
    <dbReference type="NCBI Taxonomy" id="983967"/>
    <lineage>
        <taxon>Eukaryota</taxon>
        <taxon>Fungi</taxon>
        <taxon>Dikarya</taxon>
        <taxon>Ascomycota</taxon>
        <taxon>Saccharomycotina</taxon>
        <taxon>Pichiomycetes</taxon>
        <taxon>Pichiales</taxon>
        <taxon>Pichiaceae</taxon>
        <taxon>Ogataea</taxon>
        <taxon>Ogataea/Candida clade</taxon>
    </lineage>
</organism>
<protein>
    <submittedName>
        <fullName evidence="2">Uncharacterized protein</fullName>
    </submittedName>
</protein>
<name>A0A1E4SVK4_9ASCO</name>
<dbReference type="Proteomes" id="UP000094801">
    <property type="component" value="Unassembled WGS sequence"/>
</dbReference>
<keyword evidence="3" id="KW-1185">Reference proteome</keyword>
<feature type="region of interest" description="Disordered" evidence="1">
    <location>
        <begin position="1"/>
        <end position="53"/>
    </location>
</feature>
<feature type="compositionally biased region" description="Basic and acidic residues" evidence="1">
    <location>
        <begin position="29"/>
        <end position="39"/>
    </location>
</feature>
<evidence type="ECO:0000313" key="3">
    <source>
        <dbReference type="Proteomes" id="UP000094801"/>
    </source>
</evidence>
<reference evidence="3" key="1">
    <citation type="submission" date="2016-04" db="EMBL/GenBank/DDBJ databases">
        <title>Comparative genomics of biotechnologically important yeasts.</title>
        <authorList>
            <consortium name="DOE Joint Genome Institute"/>
            <person name="Riley R."/>
            <person name="Haridas S."/>
            <person name="Wolfe K.H."/>
            <person name="Lopes M.R."/>
            <person name="Hittinger C.T."/>
            <person name="Goker M."/>
            <person name="Salamov A."/>
            <person name="Wisecaver J."/>
            <person name="Long T.M."/>
            <person name="Aerts A.L."/>
            <person name="Barry K."/>
            <person name="Choi C."/>
            <person name="Clum A."/>
            <person name="Coughlan A.Y."/>
            <person name="Deshpande S."/>
            <person name="Douglass A.P."/>
            <person name="Hanson S.J."/>
            <person name="Klenk H.-P."/>
            <person name="Labutti K."/>
            <person name="Lapidus A."/>
            <person name="Lindquist E."/>
            <person name="Lipzen A."/>
            <person name="Meier-Kolthoff J.P."/>
            <person name="Ohm R.A."/>
            <person name="Otillar R.P."/>
            <person name="Pangilinan J."/>
            <person name="Peng Y."/>
            <person name="Rokas A."/>
            <person name="Rosa C.A."/>
            <person name="Scheuner C."/>
            <person name="Sibirny A.A."/>
            <person name="Slot J.C."/>
            <person name="Stielow J.B."/>
            <person name="Sun H."/>
            <person name="Kurtzman C.P."/>
            <person name="Blackwell M."/>
            <person name="Grigoriev I.V."/>
            <person name="Jeffries T.W."/>
        </authorList>
    </citation>
    <scope>NUCLEOTIDE SEQUENCE [LARGE SCALE GENOMIC DNA]</scope>
    <source>
        <strain evidence="3">NRRL YB-2248</strain>
    </source>
</reference>